<feature type="compositionally biased region" description="Low complexity" evidence="1">
    <location>
        <begin position="450"/>
        <end position="470"/>
    </location>
</feature>
<feature type="compositionally biased region" description="Low complexity" evidence="1">
    <location>
        <begin position="482"/>
        <end position="495"/>
    </location>
</feature>
<gene>
    <name evidence="2" type="ORF">BCR41DRAFT_355081</name>
</gene>
<protein>
    <submittedName>
        <fullName evidence="2">Uncharacterized protein</fullName>
    </submittedName>
</protein>
<feature type="compositionally biased region" description="Basic and acidic residues" evidence="1">
    <location>
        <begin position="583"/>
        <end position="592"/>
    </location>
</feature>
<keyword evidence="3" id="KW-1185">Reference proteome</keyword>
<dbReference type="GeneID" id="33566290"/>
<dbReference type="RefSeq" id="XP_021880643.1">
    <property type="nucleotide sequence ID" value="XM_022024446.1"/>
</dbReference>
<feature type="region of interest" description="Disordered" evidence="1">
    <location>
        <begin position="91"/>
        <end position="112"/>
    </location>
</feature>
<organism evidence="2 3">
    <name type="scientific">Lobosporangium transversale</name>
    <dbReference type="NCBI Taxonomy" id="64571"/>
    <lineage>
        <taxon>Eukaryota</taxon>
        <taxon>Fungi</taxon>
        <taxon>Fungi incertae sedis</taxon>
        <taxon>Mucoromycota</taxon>
        <taxon>Mortierellomycotina</taxon>
        <taxon>Mortierellomycetes</taxon>
        <taxon>Mortierellales</taxon>
        <taxon>Mortierellaceae</taxon>
        <taxon>Lobosporangium</taxon>
    </lineage>
</organism>
<dbReference type="AlphaFoldDB" id="A0A1Y2GPV5"/>
<feature type="compositionally biased region" description="Low complexity" evidence="1">
    <location>
        <begin position="511"/>
        <end position="552"/>
    </location>
</feature>
<dbReference type="InParanoid" id="A0A1Y2GPV5"/>
<feature type="compositionally biased region" description="Polar residues" evidence="1">
    <location>
        <begin position="321"/>
        <end position="330"/>
    </location>
</feature>
<dbReference type="OrthoDB" id="2272836at2759"/>
<dbReference type="STRING" id="64571.A0A1Y2GPV5"/>
<evidence type="ECO:0000256" key="1">
    <source>
        <dbReference type="SAM" id="MobiDB-lite"/>
    </source>
</evidence>
<dbReference type="EMBL" id="MCFF01000022">
    <property type="protein sequence ID" value="ORZ13859.1"/>
    <property type="molecule type" value="Genomic_DNA"/>
</dbReference>
<evidence type="ECO:0000313" key="3">
    <source>
        <dbReference type="Proteomes" id="UP000193648"/>
    </source>
</evidence>
<sequence>MVDHRDHSPQPYPSTQRHHLHPNQQPQQPHHQRPQPHQQQRPQHQHLQPPHHYHYSRTFQGHHHNQDIQGPLSAGVIEGHQRAFAFPTFHSSSLHSRATRPTPPSPPMSHSNLSVSDILERYQDASQDFLVSILNAKAKEDERKKEEERYKTEQVRLQYKQLELELALEKRRGSPPAGRMYASNGATETGGGSANYTAPSPPHRPSYPIAGQAGGPSESTHSHQYGRPHDHSAHAVTDSAEQQQQQQPSSIKHGSTRRHPYQSDTHHMQPSPQSRPPSLKINTAVRQSFPKHRVPVSPTYGGPASAPPTTLAPLSLPYSHGGQSNKGSSSARHHYTLPALSSVSAHSSPVANIDYQSQIPPPITPKEEHVSPTSILSPAVGQNLKRKSIHHEAVMDAVRAKVMRNAEQNQLREREQQHLQKKASLESANRRKAQHQQSSSPERSKKAVGSYNNNNNSNTSSTSAATAMTSPKSKHSHASTASPSKQSPPHSSPESARSEGPQLAPIRHSESPASPSTPTSANAGSGPSRSSSPHSAKATTEASKATNETSESVKSSRRGSHPEYARASAEDEDQEMTSPTSKYEMDRTRPDQSEIGVLAV</sequence>
<dbReference type="Proteomes" id="UP000193648">
    <property type="component" value="Unassembled WGS sequence"/>
</dbReference>
<feature type="region of interest" description="Disordered" evidence="1">
    <location>
        <begin position="408"/>
        <end position="600"/>
    </location>
</feature>
<feature type="compositionally biased region" description="Basic residues" evidence="1">
    <location>
        <begin position="49"/>
        <end position="63"/>
    </location>
</feature>
<feature type="region of interest" description="Disordered" evidence="1">
    <location>
        <begin position="292"/>
        <end position="332"/>
    </location>
</feature>
<proteinExistence type="predicted"/>
<name>A0A1Y2GPV5_9FUNG</name>
<accession>A0A1Y2GPV5</accession>
<reference evidence="2 3" key="1">
    <citation type="submission" date="2016-07" db="EMBL/GenBank/DDBJ databases">
        <title>Pervasive Adenine N6-methylation of Active Genes in Fungi.</title>
        <authorList>
            <consortium name="DOE Joint Genome Institute"/>
            <person name="Mondo S.J."/>
            <person name="Dannebaum R.O."/>
            <person name="Kuo R.C."/>
            <person name="Labutti K."/>
            <person name="Haridas S."/>
            <person name="Kuo A."/>
            <person name="Salamov A."/>
            <person name="Ahrendt S.R."/>
            <person name="Lipzen A."/>
            <person name="Sullivan W."/>
            <person name="Andreopoulos W.B."/>
            <person name="Clum A."/>
            <person name="Lindquist E."/>
            <person name="Daum C."/>
            <person name="Ramamoorthy G.K."/>
            <person name="Gryganskyi A."/>
            <person name="Culley D."/>
            <person name="Magnuson J.K."/>
            <person name="James T.Y."/>
            <person name="O'Malley M.A."/>
            <person name="Stajich J.E."/>
            <person name="Spatafora J.W."/>
            <person name="Visel A."/>
            <person name="Grigoriev I.V."/>
        </authorList>
    </citation>
    <scope>NUCLEOTIDE SEQUENCE [LARGE SCALE GENOMIC DNA]</scope>
    <source>
        <strain evidence="2 3">NRRL 3116</strain>
    </source>
</reference>
<feature type="region of interest" description="Disordered" evidence="1">
    <location>
        <begin position="169"/>
        <end position="279"/>
    </location>
</feature>
<comment type="caution">
    <text evidence="2">The sequence shown here is derived from an EMBL/GenBank/DDBJ whole genome shotgun (WGS) entry which is preliminary data.</text>
</comment>
<feature type="compositionally biased region" description="Low complexity" evidence="1">
    <location>
        <begin position="22"/>
        <end position="48"/>
    </location>
</feature>
<feature type="region of interest" description="Disordered" evidence="1">
    <location>
        <begin position="1"/>
        <end position="70"/>
    </location>
</feature>
<feature type="compositionally biased region" description="Low complexity" evidence="1">
    <location>
        <begin position="303"/>
        <end position="317"/>
    </location>
</feature>
<evidence type="ECO:0000313" key="2">
    <source>
        <dbReference type="EMBL" id="ORZ13859.1"/>
    </source>
</evidence>